<evidence type="ECO:0000256" key="2">
    <source>
        <dbReference type="ARBA" id="ARBA00022723"/>
    </source>
</evidence>
<gene>
    <name evidence="7 9 10 11 12 13" type="primary">nt5dc1</name>
</gene>
<comment type="similarity">
    <text evidence="1">Belongs to the 5'(3')-deoxyribonucleotidase family.</text>
</comment>
<evidence type="ECO:0000256" key="4">
    <source>
        <dbReference type="ARBA" id="ARBA00022842"/>
    </source>
</evidence>
<dbReference type="AGR" id="Xenbase:XB-GENE-945734"/>
<evidence type="ECO:0000313" key="7">
    <source>
        <dbReference type="Ensembl" id="ENSXETP00000068818"/>
    </source>
</evidence>
<dbReference type="Gene3D" id="3.40.50.1000">
    <property type="entry name" value="HAD superfamily/HAD-like"/>
    <property type="match status" value="1"/>
</dbReference>
<dbReference type="InterPro" id="IPR008380">
    <property type="entry name" value="HAD-SF_hydro_IG_5-nucl"/>
</dbReference>
<keyword evidence="2" id="KW-0479">Metal-binding</keyword>
<dbReference type="PANTHER" id="PTHR12103:SF38">
    <property type="entry name" value="5'-NUCLEOTIDASE DOMAIN-CONTAINING PROTEIN 1"/>
    <property type="match status" value="1"/>
</dbReference>
<dbReference type="OMA" id="ICSNPYG"/>
<keyword evidence="4" id="KW-0460">Magnesium</keyword>
<dbReference type="RefSeq" id="XP_031757444.1">
    <property type="nucleotide sequence ID" value="XM_031901584.1"/>
</dbReference>
<sequence length="467" mass="53517">MSISLHAQRQSCIPSQTMANSFCLSQCDVIGFDLDHTLCRYQLHESNKLIYESFAQYLVSEKGYSAELLCVSPEEWDFCSKGLVLDLEEGNFLKLATDGTILRAAHGTKSMTVEEIEEVYGEKREWKHFNAINGTYARSAKYYFYDNHFDLPSALLCAKVVDCIEVTEGQKYDFWKDIVAAIEHNYKTTAFKENCGTYFPAVKKNPSKYLKPCSDAVKHWLRDLKNAGKTLLLITSSHSDYCRLLCEHILGKNFEELFDIIITNALKPGFFSLAPQQRPFWALENDEEVHMLPLLEKPGWYSQGNWIHLYELLKKITEKSEPKVVYFGDSMRSDIFSARHYSNWETVLIFEELEGDEVYKPNMTDWGSSLKKKGKYDNKCTVSRKWGSYFADKIAGIQGLQEVSSLTWCCTSIRNYSTIAIPSIASIVDLPLDYKFKRFSTDTSETEGYYPYPPQALLCQKNEGTAA</sequence>
<dbReference type="GO" id="GO:0046872">
    <property type="term" value="F:metal ion binding"/>
    <property type="evidence" value="ECO:0007669"/>
    <property type="project" value="UniProtKB-KW"/>
</dbReference>
<keyword evidence="5" id="KW-0007">Acetylation</keyword>
<name>A0A6I8QGT2_XENTR</name>
<reference evidence="9 10" key="3">
    <citation type="submission" date="2025-04" db="UniProtKB">
        <authorList>
            <consortium name="RefSeq"/>
        </authorList>
    </citation>
    <scope>IDENTIFICATION</scope>
    <source>
        <strain evidence="9 10">Nigerian</strain>
        <tissue evidence="9 10">Liver and blood</tissue>
    </source>
</reference>
<dbReference type="InterPro" id="IPR036412">
    <property type="entry name" value="HAD-like_sf"/>
</dbReference>
<evidence type="ECO:0000313" key="9">
    <source>
        <dbReference type="RefSeq" id="XP_031757444.1"/>
    </source>
</evidence>
<dbReference type="Pfam" id="PF05761">
    <property type="entry name" value="5_nucleotid"/>
    <property type="match status" value="1"/>
</dbReference>
<evidence type="ECO:0000313" key="11">
    <source>
        <dbReference type="RefSeq" id="XP_031757446.1"/>
    </source>
</evidence>
<organism evidence="7">
    <name type="scientific">Xenopus tropicalis</name>
    <name type="common">Western clawed frog</name>
    <name type="synonym">Silurana tropicalis</name>
    <dbReference type="NCBI Taxonomy" id="8364"/>
    <lineage>
        <taxon>Eukaryota</taxon>
        <taxon>Metazoa</taxon>
        <taxon>Chordata</taxon>
        <taxon>Craniata</taxon>
        <taxon>Vertebrata</taxon>
        <taxon>Euteleostomi</taxon>
        <taxon>Amphibia</taxon>
        <taxon>Batrachia</taxon>
        <taxon>Anura</taxon>
        <taxon>Pipoidea</taxon>
        <taxon>Pipidae</taxon>
        <taxon>Xenopodinae</taxon>
        <taxon>Xenopus</taxon>
        <taxon>Silurana</taxon>
    </lineage>
</organism>
<evidence type="ECO:0000313" key="13">
    <source>
        <dbReference type="Xenbase" id="XB-GENE-945734"/>
    </source>
</evidence>
<reference evidence="7" key="2">
    <citation type="submission" date="2020-05" db="UniProtKB">
        <authorList>
            <consortium name="Ensembl"/>
        </authorList>
    </citation>
    <scope>IDENTIFICATION</scope>
</reference>
<dbReference type="Bgee" id="ENSXETG00000034706">
    <property type="expression patterns" value="Expressed in brain and 12 other cell types or tissues"/>
</dbReference>
<proteinExistence type="inferred from homology"/>
<reference evidence="7" key="1">
    <citation type="journal article" date="2010" name="Science">
        <title>The genome of the Western clawed frog Xenopus tropicalis.</title>
        <authorList>
            <person name="Hellsten U."/>
            <person name="Harland R.M."/>
            <person name="Gilchrist M.J."/>
            <person name="Hendrix D."/>
            <person name="Jurka J."/>
            <person name="Kapitonov V."/>
            <person name="Ovcharenko I."/>
            <person name="Putnam N.H."/>
            <person name="Shu S."/>
            <person name="Taher L."/>
            <person name="Blitz I.L."/>
            <person name="Blumberg B."/>
            <person name="Dichmann D.S."/>
            <person name="Dubchak I."/>
            <person name="Amaya E."/>
            <person name="Detter J.C."/>
            <person name="Fletcher R."/>
            <person name="Gerhard D.S."/>
            <person name="Goodstein D."/>
            <person name="Graves T."/>
            <person name="Grigoriev I.V."/>
            <person name="Grimwood J."/>
            <person name="Kawashima T."/>
            <person name="Lindquist E."/>
            <person name="Lucas S.M."/>
            <person name="Mead P.E."/>
            <person name="Mitros T."/>
            <person name="Ogino H."/>
            <person name="Ohta Y."/>
            <person name="Poliakov A.V."/>
            <person name="Pollet N."/>
            <person name="Robert J."/>
            <person name="Salamov A."/>
            <person name="Sater A.K."/>
            <person name="Schmutz J."/>
            <person name="Terry A."/>
            <person name="Vize P.D."/>
            <person name="Warren W.C."/>
            <person name="Wells D."/>
            <person name="Wills A."/>
            <person name="Wilson R.K."/>
            <person name="Zimmerman L.B."/>
            <person name="Zorn A.M."/>
            <person name="Grainger R."/>
            <person name="Grammer T."/>
            <person name="Khokha M.K."/>
            <person name="Richardson P.M."/>
            <person name="Rokhsar D.S."/>
        </authorList>
    </citation>
    <scope>NUCLEOTIDE SEQUENCE [LARGE SCALE GENOMIC DNA]</scope>
    <source>
        <strain evidence="7">Nigerian</strain>
    </source>
</reference>
<dbReference type="CTD" id="221294"/>
<dbReference type="RefSeq" id="XP_031757445.1">
    <property type="nucleotide sequence ID" value="XM_031901585.1"/>
</dbReference>
<dbReference type="Proteomes" id="UP000008143">
    <property type="component" value="Chromosome 5"/>
</dbReference>
<evidence type="ECO:0000256" key="5">
    <source>
        <dbReference type="ARBA" id="ARBA00022990"/>
    </source>
</evidence>
<dbReference type="Xenbase" id="XB-GENE-945734">
    <property type="gene designation" value="nt5dc1"/>
</dbReference>
<evidence type="ECO:0000313" key="12">
    <source>
        <dbReference type="RefSeq" id="XP_031757447.1"/>
    </source>
</evidence>
<dbReference type="GO" id="GO:0008253">
    <property type="term" value="F:5'-nucleotidase activity"/>
    <property type="evidence" value="ECO:0000318"/>
    <property type="project" value="GO_Central"/>
</dbReference>
<evidence type="ECO:0000256" key="1">
    <source>
        <dbReference type="ARBA" id="ARBA00009589"/>
    </source>
</evidence>
<dbReference type="GeneTree" id="ENSGT00940000155676"/>
<accession>A0A6I8QGT2</accession>
<dbReference type="SUPFAM" id="SSF56784">
    <property type="entry name" value="HAD-like"/>
    <property type="match status" value="1"/>
</dbReference>
<dbReference type="InterPro" id="IPR023214">
    <property type="entry name" value="HAD_sf"/>
</dbReference>
<keyword evidence="8" id="KW-1185">Reference proteome</keyword>
<evidence type="ECO:0000256" key="3">
    <source>
        <dbReference type="ARBA" id="ARBA00022801"/>
    </source>
</evidence>
<dbReference type="GeneID" id="100486902"/>
<dbReference type="RefSeq" id="XP_031757447.1">
    <property type="nucleotide sequence ID" value="XM_031901587.1"/>
</dbReference>
<protein>
    <recommendedName>
        <fullName evidence="6">5'-nucleotidase domain-containing protein 1</fullName>
    </recommendedName>
</protein>
<dbReference type="OrthoDB" id="6503940at2759"/>
<evidence type="ECO:0000313" key="8">
    <source>
        <dbReference type="Proteomes" id="UP000008143"/>
    </source>
</evidence>
<evidence type="ECO:0000313" key="10">
    <source>
        <dbReference type="RefSeq" id="XP_031757445.1"/>
    </source>
</evidence>
<keyword evidence="3" id="KW-0378">Hydrolase</keyword>
<dbReference type="RefSeq" id="XP_031757446.1">
    <property type="nucleotide sequence ID" value="XM_031901586.1"/>
</dbReference>
<dbReference type="FunFam" id="3.40.50.1000:FF:000086">
    <property type="entry name" value="LD24878p"/>
    <property type="match status" value="1"/>
</dbReference>
<dbReference type="PANTHER" id="PTHR12103">
    <property type="entry name" value="5'-NUCLEOTIDASE DOMAIN-CONTAINING"/>
    <property type="match status" value="1"/>
</dbReference>
<evidence type="ECO:0000256" key="6">
    <source>
        <dbReference type="ARBA" id="ARBA00069357"/>
    </source>
</evidence>
<dbReference type="AlphaFoldDB" id="A0A6I8QGT2"/>
<dbReference type="Ensembl" id="ENSXETT00000099500">
    <property type="protein sequence ID" value="ENSXETP00000068818"/>
    <property type="gene ID" value="ENSXETG00000034706"/>
</dbReference>